<dbReference type="NCBIfam" id="TIGR00916">
    <property type="entry name" value="2A0604s01"/>
    <property type="match status" value="2"/>
</dbReference>
<dbReference type="InterPro" id="IPR054384">
    <property type="entry name" value="SecDF_P1_head"/>
</dbReference>
<comment type="similarity">
    <text evidence="9">Belongs to the SecD/SecF family. SecD subfamily.</text>
</comment>
<dbReference type="InterPro" id="IPR022645">
    <property type="entry name" value="SecD/SecF_bac"/>
</dbReference>
<feature type="transmembrane region" description="Helical" evidence="9">
    <location>
        <begin position="723"/>
        <end position="743"/>
    </location>
</feature>
<protein>
    <recommendedName>
        <fullName evidence="9 10">Multifunctional fusion protein</fullName>
    </recommendedName>
    <domain>
        <recommendedName>
            <fullName evidence="9">Protein translocase subunit SecD</fullName>
        </recommendedName>
    </domain>
    <domain>
        <recommendedName>
            <fullName evidence="10">Protein-export membrane protein SecF</fullName>
        </recommendedName>
    </domain>
</protein>
<dbReference type="EMBL" id="FPAS01000001">
    <property type="protein sequence ID" value="SFT37473.1"/>
    <property type="molecule type" value="Genomic_DNA"/>
</dbReference>
<dbReference type="GO" id="GO:0065002">
    <property type="term" value="P:intracellular protein transmembrane transport"/>
    <property type="evidence" value="ECO:0007669"/>
    <property type="project" value="UniProtKB-UniRule"/>
</dbReference>
<dbReference type="InterPro" id="IPR005791">
    <property type="entry name" value="SecD"/>
</dbReference>
<keyword evidence="8 9" id="KW-0472">Membrane</keyword>
<keyword evidence="7 9" id="KW-0811">Translocation</keyword>
<evidence type="ECO:0000256" key="6">
    <source>
        <dbReference type="ARBA" id="ARBA00022989"/>
    </source>
</evidence>
<proteinExistence type="inferred from homology"/>
<dbReference type="PANTHER" id="PTHR30081">
    <property type="entry name" value="PROTEIN-EXPORT MEMBRANE PROTEIN SEC"/>
    <property type="match status" value="1"/>
</dbReference>
<feature type="transmembrane region" description="Helical" evidence="9">
    <location>
        <begin position="540"/>
        <end position="558"/>
    </location>
</feature>
<dbReference type="Pfam" id="PF02355">
    <property type="entry name" value="SecD_SecF_C"/>
    <property type="match status" value="2"/>
</dbReference>
<evidence type="ECO:0000256" key="5">
    <source>
        <dbReference type="ARBA" id="ARBA00022927"/>
    </source>
</evidence>
<organism evidence="14 15">
    <name type="scientific">Lishizhenia tianjinensis</name>
    <dbReference type="NCBI Taxonomy" id="477690"/>
    <lineage>
        <taxon>Bacteria</taxon>
        <taxon>Pseudomonadati</taxon>
        <taxon>Bacteroidota</taxon>
        <taxon>Flavobacteriia</taxon>
        <taxon>Flavobacteriales</taxon>
        <taxon>Crocinitomicaceae</taxon>
        <taxon>Lishizhenia</taxon>
    </lineage>
</organism>
<dbReference type="STRING" id="477690.SAMN05216474_0188"/>
<evidence type="ECO:0000256" key="10">
    <source>
        <dbReference type="HAMAP-Rule" id="MF_01464"/>
    </source>
</evidence>
<feature type="transmembrane region" description="Helical" evidence="9">
    <location>
        <begin position="636"/>
        <end position="654"/>
    </location>
</feature>
<dbReference type="OrthoDB" id="9805019at2"/>
<keyword evidence="15" id="KW-1185">Reference proteome</keyword>
<evidence type="ECO:0000256" key="8">
    <source>
        <dbReference type="ARBA" id="ARBA00023136"/>
    </source>
</evidence>
<dbReference type="InterPro" id="IPR022813">
    <property type="entry name" value="SecD/SecF_arch_bac"/>
</dbReference>
<comment type="caution">
    <text evidence="9">Lacks conserved residue(s) required for the propagation of feature annotation.</text>
</comment>
<feature type="transmembrane region" description="Helical" evidence="9">
    <location>
        <begin position="853"/>
        <end position="871"/>
    </location>
</feature>
<dbReference type="PRINTS" id="PR01755">
    <property type="entry name" value="SECFTRNLCASE"/>
</dbReference>
<evidence type="ECO:0000313" key="15">
    <source>
        <dbReference type="Proteomes" id="UP000236454"/>
    </source>
</evidence>
<dbReference type="NCBIfam" id="TIGR00966">
    <property type="entry name" value="transloc_SecF"/>
    <property type="match status" value="1"/>
</dbReference>
<feature type="transmembrane region" description="Helical" evidence="9">
    <location>
        <begin position="7"/>
        <end position="27"/>
    </location>
</feature>
<feature type="transmembrane region" description="Helical" evidence="9">
    <location>
        <begin position="666"/>
        <end position="688"/>
    </location>
</feature>
<comment type="similarity">
    <text evidence="10">Belongs to the SecD/SecF family. SecF subfamily.</text>
</comment>
<dbReference type="GO" id="GO:0015450">
    <property type="term" value="F:protein-transporting ATPase activity"/>
    <property type="evidence" value="ECO:0007669"/>
    <property type="project" value="InterPro"/>
</dbReference>
<keyword evidence="2 9" id="KW-0813">Transport</keyword>
<evidence type="ECO:0000313" key="14">
    <source>
        <dbReference type="EMBL" id="SFT37473.1"/>
    </source>
</evidence>
<dbReference type="Pfam" id="PF22599">
    <property type="entry name" value="SecDF_P1_head"/>
    <property type="match status" value="1"/>
</dbReference>
<dbReference type="InterPro" id="IPR055344">
    <property type="entry name" value="SecD_SecF_C_bact"/>
</dbReference>
<dbReference type="Gene3D" id="3.30.1360.200">
    <property type="match status" value="1"/>
</dbReference>
<keyword evidence="5 9" id="KW-0653">Protein transport</keyword>
<keyword evidence="6 9" id="KW-1133">Transmembrane helix</keyword>
<feature type="domain" description="Protein export membrane protein SecD/SecF C-terminal" evidence="11">
    <location>
        <begin position="828"/>
        <end position="1016"/>
    </location>
</feature>
<comment type="subcellular location">
    <subcellularLocation>
        <location evidence="1 9">Cell membrane</location>
        <topology evidence="1 9">Multi-pass membrane protein</topology>
    </subcellularLocation>
</comment>
<evidence type="ECO:0000259" key="13">
    <source>
        <dbReference type="Pfam" id="PF22599"/>
    </source>
</evidence>
<evidence type="ECO:0000259" key="12">
    <source>
        <dbReference type="Pfam" id="PF21760"/>
    </source>
</evidence>
<feature type="transmembrane region" description="Helical" evidence="9">
    <location>
        <begin position="565"/>
        <end position="585"/>
    </location>
</feature>
<evidence type="ECO:0000259" key="11">
    <source>
        <dbReference type="Pfam" id="PF02355"/>
    </source>
</evidence>
<dbReference type="RefSeq" id="WP_090245305.1">
    <property type="nucleotide sequence ID" value="NZ_FPAS01000001.1"/>
</dbReference>
<dbReference type="GO" id="GO:0005886">
    <property type="term" value="C:plasma membrane"/>
    <property type="evidence" value="ECO:0007669"/>
    <property type="project" value="UniProtKB-SubCell"/>
</dbReference>
<dbReference type="InterPro" id="IPR022646">
    <property type="entry name" value="SecD/SecF_CS"/>
</dbReference>
<keyword evidence="4 9" id="KW-0812">Transmembrane</keyword>
<dbReference type="Pfam" id="PF07549">
    <property type="entry name" value="Sec_GG"/>
    <property type="match status" value="2"/>
</dbReference>
<dbReference type="Proteomes" id="UP000236454">
    <property type="component" value="Unassembled WGS sequence"/>
</dbReference>
<evidence type="ECO:0000256" key="9">
    <source>
        <dbReference type="HAMAP-Rule" id="MF_01463"/>
    </source>
</evidence>
<dbReference type="GO" id="GO:0006605">
    <property type="term" value="P:protein targeting"/>
    <property type="evidence" value="ECO:0007669"/>
    <property type="project" value="UniProtKB-UniRule"/>
</dbReference>
<feature type="transmembrane region" description="Helical" evidence="9">
    <location>
        <begin position="591"/>
        <end position="615"/>
    </location>
</feature>
<dbReference type="NCBIfam" id="NF009585">
    <property type="entry name" value="PRK13024.1-5"/>
    <property type="match status" value="1"/>
</dbReference>
<dbReference type="AlphaFoldDB" id="A0A1I6XHA2"/>
<dbReference type="HAMAP" id="MF_01464_B">
    <property type="entry name" value="SecF_B"/>
    <property type="match status" value="1"/>
</dbReference>
<dbReference type="SUPFAM" id="SSF82866">
    <property type="entry name" value="Multidrug efflux transporter AcrB transmembrane domain"/>
    <property type="match status" value="2"/>
</dbReference>
<gene>
    <name evidence="9" type="primary">secD</name>
    <name evidence="10" type="synonym">secF</name>
    <name evidence="14" type="ORF">SAMN05216474_0188</name>
</gene>
<dbReference type="InterPro" id="IPR048634">
    <property type="entry name" value="SecD_SecF_C"/>
</dbReference>
<dbReference type="NCBIfam" id="TIGR01129">
    <property type="entry name" value="secD"/>
    <property type="match status" value="1"/>
</dbReference>
<reference evidence="14 15" key="1">
    <citation type="submission" date="2016-10" db="EMBL/GenBank/DDBJ databases">
        <authorList>
            <person name="de Groot N.N."/>
        </authorList>
    </citation>
    <scope>NUCLEOTIDE SEQUENCE [LARGE SCALE GENOMIC DNA]</scope>
    <source>
        <strain evidence="14 15">CGMCC 1.7005</strain>
    </source>
</reference>
<feature type="domain" description="Protein translocase subunit SecDF P1" evidence="12">
    <location>
        <begin position="214"/>
        <end position="267"/>
    </location>
</feature>
<evidence type="ECO:0000256" key="1">
    <source>
        <dbReference type="ARBA" id="ARBA00004651"/>
    </source>
</evidence>
<dbReference type="GO" id="GO:0043952">
    <property type="term" value="P:protein transport by the Sec complex"/>
    <property type="evidence" value="ECO:0007669"/>
    <property type="project" value="UniProtKB-UniRule"/>
</dbReference>
<dbReference type="Gene3D" id="1.20.1640.10">
    <property type="entry name" value="Multidrug efflux transporter AcrB transmembrane domain"/>
    <property type="match status" value="2"/>
</dbReference>
<sequence>MRNKGFFWFFTIVLAVVCLYQLTFTFVSNGVENDAEAEAKAQVEEMFANLPAGDTILALPNGTTVNVNDNEARDFAEAAVLNDILKGKNSEEVFLGNTYNDVKNKSIALGLDLKGGMSVTLELSTPALVKNYAADVNSNSFSSAFDAAVEEYNTVGGDFVDIFARKHKELSPEVSLIEDFSTQETLEELSIQSTDEEVVAFLKSLYKDALSGVETIMENRINQFGVAQPNITRDEETNRIYIELPGVKDQTTVRNRLQSTANLEFYRAIKGNEIGGIINALLADEQETDVLDDLLNDTADSTAVAETTVEDTNSLESLLEGETAEADAPAKTPELLKIFQPLISQDQGFMPTPIIGYAKAKDTARVNELINAKAAEMLNGQVIFAWANYETKFDNNDTLYYELFALQVPEDGKARVGGSDIDKANVGVDENSATISVNVTMNPEGADKWGQMTDELRPRTGPNGGMIYEYIAITMDNKVFSAPRINGPIPGGNTQITGNFTAEEAKGLVNLLNGGALPAPCVIVDEAVVGPTIGEANSRGGLISFGIALAIVLAYMIFYYGKAGVVADIALIANILFIVGCLAAFGAVLTLAGIAGIVLTIGMSVDANVLIYERIREEIADGKGMKLAVKDGYKKALAAILDANITTLLTAFVLKSFGTGPIESFASTLIIGIFTSVFAAVVITRLVFEWRLEKSATFDFSTKVSKGLFKNLNFQFIKNRKKFYILSSVLVVLGLAAIFSRGLKQSVEFAGGRTYEMVFTEPVADKIDEIETELRANLIDKEGKSASVEVKSRNSDYRVEIATDYLSTVPGSGEQVQEAIESTLKAHVAEYGTSKIENSRSVSASVSEELKSSSLLSIVMSLIIIFAYILVRFGKWQYGAGAILAMIHDVTIVLGIFAGLHGMLSFNMEIDQAFIAAILTVVGYSINDTVVVFDRIREYLNKYRGKDRKEVINLALNTTLSRTINTSLSTFIVLLTIFIFDEGGAIRGFVFALMIGVVVGTYSSICIATPAVVDLGAKADPEKAEKKVEEEAMA</sequence>
<feature type="transmembrane region" description="Helical" evidence="9">
    <location>
        <begin position="913"/>
        <end position="933"/>
    </location>
</feature>
<dbReference type="HAMAP" id="MF_01463_B">
    <property type="entry name" value="SecD_B"/>
    <property type="match status" value="1"/>
</dbReference>
<dbReference type="InterPro" id="IPR048631">
    <property type="entry name" value="SecD_1st"/>
</dbReference>
<keyword evidence="3 9" id="KW-1003">Cell membrane</keyword>
<evidence type="ECO:0000256" key="7">
    <source>
        <dbReference type="ARBA" id="ARBA00023010"/>
    </source>
</evidence>
<feature type="transmembrane region" description="Helical" evidence="9">
    <location>
        <begin position="986"/>
        <end position="1013"/>
    </location>
</feature>
<feature type="transmembrane region" description="Helical" evidence="9">
    <location>
        <begin position="878"/>
        <end position="901"/>
    </location>
</feature>
<evidence type="ECO:0000256" key="4">
    <source>
        <dbReference type="ARBA" id="ARBA00022692"/>
    </source>
</evidence>
<feature type="domain" description="SecDF P1 head subdomain" evidence="13">
    <location>
        <begin position="413"/>
        <end position="519"/>
    </location>
</feature>
<dbReference type="Pfam" id="PF21760">
    <property type="entry name" value="SecD_1st"/>
    <property type="match status" value="1"/>
</dbReference>
<comment type="function">
    <text evidence="9">Part of the Sec protein translocase complex. Interacts with the SecYEG preprotein conducting channel. SecDF uses the proton motive force (PMF) to complete protein translocation after the ATP-dependent function of SecA.</text>
</comment>
<dbReference type="PANTHER" id="PTHR30081:SF1">
    <property type="entry name" value="PROTEIN TRANSLOCASE SUBUNIT SECD"/>
    <property type="match status" value="1"/>
</dbReference>
<accession>A0A1I6XHA2</accession>
<comment type="subunit">
    <text evidence="10">Forms a complex with SecD. Part of the essential Sec protein translocation apparatus which comprises SecA, SecYEG and auxiliary proteins SecDF. Other proteins may also be involved.</text>
</comment>
<comment type="subunit">
    <text evidence="9">Forms a complex with SecF. Part of the essential Sec protein translocation apparatus which comprises SecA, SecYEG and auxiliary proteins SecDF. Other proteins may also be involved.</text>
</comment>
<evidence type="ECO:0000256" key="3">
    <source>
        <dbReference type="ARBA" id="ARBA00022475"/>
    </source>
</evidence>
<feature type="transmembrane region" description="Helical" evidence="9">
    <location>
        <begin position="954"/>
        <end position="980"/>
    </location>
</feature>
<dbReference type="Gene3D" id="3.30.70.3220">
    <property type="match status" value="1"/>
</dbReference>
<feature type="domain" description="Protein export membrane protein SecD/SecF C-terminal" evidence="11">
    <location>
        <begin position="524"/>
        <end position="685"/>
    </location>
</feature>
<evidence type="ECO:0000256" key="2">
    <source>
        <dbReference type="ARBA" id="ARBA00022448"/>
    </source>
</evidence>
<name>A0A1I6XHA2_9FLAO</name>
<dbReference type="InterPro" id="IPR005665">
    <property type="entry name" value="SecF_bac"/>
</dbReference>